<reference evidence="13 14" key="1">
    <citation type="journal article" date="2015" name="Nat. Commun.">
        <title>Outbred genome sequencing and CRISPR/Cas9 gene editing in butterflies.</title>
        <authorList>
            <person name="Li X."/>
            <person name="Fan D."/>
            <person name="Zhang W."/>
            <person name="Liu G."/>
            <person name="Zhang L."/>
            <person name="Zhao L."/>
            <person name="Fang X."/>
            <person name="Chen L."/>
            <person name="Dong Y."/>
            <person name="Chen Y."/>
            <person name="Ding Y."/>
            <person name="Zhao R."/>
            <person name="Feng M."/>
            <person name="Zhu Y."/>
            <person name="Feng Y."/>
            <person name="Jiang X."/>
            <person name="Zhu D."/>
            <person name="Xiang H."/>
            <person name="Feng X."/>
            <person name="Li S."/>
            <person name="Wang J."/>
            <person name="Zhang G."/>
            <person name="Kronforst M.R."/>
            <person name="Wang W."/>
        </authorList>
    </citation>
    <scope>NUCLEOTIDE SEQUENCE [LARGE SCALE GENOMIC DNA]</scope>
    <source>
        <strain evidence="13">Ya'a_city_454_Px</strain>
        <tissue evidence="13">Whole body</tissue>
    </source>
</reference>
<dbReference type="InterPro" id="IPR000276">
    <property type="entry name" value="GPCR_Rhodpsn"/>
</dbReference>
<evidence type="ECO:0000313" key="14">
    <source>
        <dbReference type="Proteomes" id="UP000053268"/>
    </source>
</evidence>
<evidence type="ECO:0000256" key="1">
    <source>
        <dbReference type="ARBA" id="ARBA00004141"/>
    </source>
</evidence>
<dbReference type="AlphaFoldDB" id="A0A194PN54"/>
<dbReference type="SUPFAM" id="SSF81321">
    <property type="entry name" value="Family A G protein-coupled receptor-like"/>
    <property type="match status" value="1"/>
</dbReference>
<keyword evidence="8 9" id="KW-0807">Transducer</keyword>
<dbReference type="InterPro" id="IPR038606">
    <property type="entry name" value="To_sf"/>
</dbReference>
<dbReference type="Proteomes" id="UP000053268">
    <property type="component" value="Unassembled WGS sequence"/>
</dbReference>
<keyword evidence="6 11" id="KW-0472">Membrane</keyword>
<keyword evidence="3 9" id="KW-0812">Transmembrane</keyword>
<keyword evidence="7 9" id="KW-0675">Receptor</keyword>
<dbReference type="Pfam" id="PF00001">
    <property type="entry name" value="7tm_1"/>
    <property type="match status" value="1"/>
</dbReference>
<dbReference type="InterPro" id="IPR017452">
    <property type="entry name" value="GPCR_Rhodpsn_7TM"/>
</dbReference>
<dbReference type="GO" id="GO:0005886">
    <property type="term" value="C:plasma membrane"/>
    <property type="evidence" value="ECO:0007669"/>
    <property type="project" value="TreeGrafter"/>
</dbReference>
<gene>
    <name evidence="13" type="ORF">RR46_11751</name>
</gene>
<protein>
    <submittedName>
        <fullName evidence="13">Neuropeptide Y receptor</fullName>
    </submittedName>
</protein>
<dbReference type="Pfam" id="PF06585">
    <property type="entry name" value="JHBP"/>
    <property type="match status" value="1"/>
</dbReference>
<feature type="compositionally biased region" description="Low complexity" evidence="10">
    <location>
        <begin position="296"/>
        <end position="314"/>
    </location>
</feature>
<feature type="domain" description="G-protein coupled receptors family 1 profile" evidence="12">
    <location>
        <begin position="77"/>
        <end position="280"/>
    </location>
</feature>
<evidence type="ECO:0000256" key="2">
    <source>
        <dbReference type="ARBA" id="ARBA00010663"/>
    </source>
</evidence>
<evidence type="ECO:0000256" key="6">
    <source>
        <dbReference type="ARBA" id="ARBA00023136"/>
    </source>
</evidence>
<feature type="region of interest" description="Disordered" evidence="10">
    <location>
        <begin position="288"/>
        <end position="314"/>
    </location>
</feature>
<evidence type="ECO:0000256" key="5">
    <source>
        <dbReference type="ARBA" id="ARBA00023040"/>
    </source>
</evidence>
<organism evidence="13 14">
    <name type="scientific">Papilio xuthus</name>
    <name type="common">Asian swallowtail butterfly</name>
    <dbReference type="NCBI Taxonomy" id="66420"/>
    <lineage>
        <taxon>Eukaryota</taxon>
        <taxon>Metazoa</taxon>
        <taxon>Ecdysozoa</taxon>
        <taxon>Arthropoda</taxon>
        <taxon>Hexapoda</taxon>
        <taxon>Insecta</taxon>
        <taxon>Pterygota</taxon>
        <taxon>Neoptera</taxon>
        <taxon>Endopterygota</taxon>
        <taxon>Lepidoptera</taxon>
        <taxon>Glossata</taxon>
        <taxon>Ditrysia</taxon>
        <taxon>Papilionoidea</taxon>
        <taxon>Papilionidae</taxon>
        <taxon>Papilioninae</taxon>
        <taxon>Papilio</taxon>
    </lineage>
</organism>
<dbReference type="PROSITE" id="PS50262">
    <property type="entry name" value="G_PROTEIN_RECEP_F1_2"/>
    <property type="match status" value="1"/>
</dbReference>
<dbReference type="Gene3D" id="3.15.10.30">
    <property type="entry name" value="Haemolymph juvenile hormone binding protein"/>
    <property type="match status" value="1"/>
</dbReference>
<dbReference type="SMART" id="SM00700">
    <property type="entry name" value="JHBP"/>
    <property type="match status" value="1"/>
</dbReference>
<dbReference type="EMBL" id="KQ459597">
    <property type="protein sequence ID" value="KPI94747.1"/>
    <property type="molecule type" value="Genomic_DNA"/>
</dbReference>
<feature type="transmembrane region" description="Helical" evidence="11">
    <location>
        <begin position="178"/>
        <end position="198"/>
    </location>
</feature>
<evidence type="ECO:0000256" key="7">
    <source>
        <dbReference type="ARBA" id="ARBA00023170"/>
    </source>
</evidence>
<dbReference type="PANTHER" id="PTHR24238">
    <property type="entry name" value="G-PROTEIN COUPLED RECEPTOR"/>
    <property type="match status" value="1"/>
</dbReference>
<evidence type="ECO:0000256" key="8">
    <source>
        <dbReference type="ARBA" id="ARBA00023224"/>
    </source>
</evidence>
<evidence type="ECO:0000256" key="4">
    <source>
        <dbReference type="ARBA" id="ARBA00022989"/>
    </source>
</evidence>
<feature type="transmembrane region" description="Helical" evidence="11">
    <location>
        <begin position="61"/>
        <end position="86"/>
    </location>
</feature>
<evidence type="ECO:0000313" key="13">
    <source>
        <dbReference type="EMBL" id="KPI94747.1"/>
    </source>
</evidence>
<evidence type="ECO:0000256" key="11">
    <source>
        <dbReference type="SAM" id="Phobius"/>
    </source>
</evidence>
<evidence type="ECO:0000256" key="3">
    <source>
        <dbReference type="ARBA" id="ARBA00022692"/>
    </source>
</evidence>
<evidence type="ECO:0000259" key="12">
    <source>
        <dbReference type="PROSITE" id="PS50262"/>
    </source>
</evidence>
<evidence type="ECO:0000256" key="9">
    <source>
        <dbReference type="RuleBase" id="RU000688"/>
    </source>
</evidence>
<keyword evidence="5 9" id="KW-0297">G-protein coupled receptor</keyword>
<dbReference type="GO" id="GO:0008188">
    <property type="term" value="F:neuropeptide receptor activity"/>
    <property type="evidence" value="ECO:0007669"/>
    <property type="project" value="TreeGrafter"/>
</dbReference>
<dbReference type="PROSITE" id="PS00237">
    <property type="entry name" value="G_PROTEIN_RECEP_F1_1"/>
    <property type="match status" value="1"/>
</dbReference>
<feature type="transmembrane region" description="Helical" evidence="11">
    <location>
        <begin position="98"/>
        <end position="127"/>
    </location>
</feature>
<evidence type="ECO:0000256" key="10">
    <source>
        <dbReference type="SAM" id="MobiDB-lite"/>
    </source>
</evidence>
<dbReference type="InterPro" id="IPR010562">
    <property type="entry name" value="Haemolymph_juvenile_hormone-bd"/>
</dbReference>
<name>A0A194PN54_PAPXU</name>
<dbReference type="PRINTS" id="PR00237">
    <property type="entry name" value="GPCRRHODOPSN"/>
</dbReference>
<dbReference type="PANTHER" id="PTHR24238:SF73">
    <property type="entry name" value="RYAMIDE RECEPTOR"/>
    <property type="match status" value="1"/>
</dbReference>
<dbReference type="STRING" id="66420.A0A194PN54"/>
<sequence length="540" mass="59334">MVNTGHSTIQSYIQKYPHVLFEDGISEINISLYNFTWVQDGLSCIFDENIGEFVTSSLFKIFIFIMYTVIFAFALTGNGLVCFVVYSSPRMKTVTNYFIVNLAVGDILMTVFCVPFSFVPVLVLRYWPFGSIMCRVVNYTQAVSVMVSAYTMFAISIDRYLAIVQPLKPRLGKAAAKVVVMAVWAGAAATATPIGVVAQLHKPSQWHVACNVGVCGEMWSDLKSSERYSLALLILQFGLPLSALVATYARIACVVWAERTPGEAQSERDVRVQKSKRKVVVGGAGAACRSRGVDSGAPSTGNNGGTTPAGETPAAADAGLAAPPFLKKCKLNDNECRLSSNLQIAMPYIAEGIQEIGISSTDPLILENIVMDTDESVFKFVLPTLKVQGGRKCKVADFKQNLEESTMKLTLDCPFLGTGTYKFSGQMSIFNIEREGDFKLHTDSMRTTMTIKMDKTIVNGKKHWKLLSYQSASEPSESMHIEIDGLFSGELNRARSFLSAVNKDWDSTLEIGKPIADAIVKNTFENLKAFFLRVPIEDLL</sequence>
<keyword evidence="14" id="KW-1185">Reference proteome</keyword>
<dbReference type="Gene3D" id="1.20.1070.10">
    <property type="entry name" value="Rhodopsin 7-helix transmembrane proteins"/>
    <property type="match status" value="1"/>
</dbReference>
<keyword evidence="4 11" id="KW-1133">Transmembrane helix</keyword>
<feature type="transmembrane region" description="Helical" evidence="11">
    <location>
        <begin position="139"/>
        <end position="157"/>
    </location>
</feature>
<comment type="similarity">
    <text evidence="2 9">Belongs to the G-protein coupled receptor 1 family.</text>
</comment>
<accession>A0A194PN54</accession>
<proteinExistence type="inferred from homology"/>
<comment type="subcellular location">
    <subcellularLocation>
        <location evidence="1">Membrane</location>
        <topology evidence="1">Multi-pass membrane protein</topology>
    </subcellularLocation>
</comment>